<dbReference type="Proteomes" id="UP000824142">
    <property type="component" value="Unassembled WGS sequence"/>
</dbReference>
<evidence type="ECO:0000313" key="9">
    <source>
        <dbReference type="Proteomes" id="UP000824142"/>
    </source>
</evidence>
<evidence type="ECO:0000256" key="1">
    <source>
        <dbReference type="ARBA" id="ARBA00006640"/>
    </source>
</evidence>
<dbReference type="Pfam" id="PF01165">
    <property type="entry name" value="Ribosomal_S21"/>
    <property type="match status" value="1"/>
</dbReference>
<evidence type="ECO:0000256" key="3">
    <source>
        <dbReference type="ARBA" id="ARBA00023274"/>
    </source>
</evidence>
<keyword evidence="2 5" id="KW-0689">Ribosomal protein</keyword>
<feature type="region of interest" description="Disordered" evidence="7">
    <location>
        <begin position="22"/>
        <end position="68"/>
    </location>
</feature>
<feature type="compositionally biased region" description="Basic and acidic residues" evidence="7">
    <location>
        <begin position="23"/>
        <end position="54"/>
    </location>
</feature>
<evidence type="ECO:0000256" key="6">
    <source>
        <dbReference type="RuleBase" id="RU000667"/>
    </source>
</evidence>
<keyword evidence="3 5" id="KW-0687">Ribonucleoprotein</keyword>
<reference evidence="8" key="1">
    <citation type="submission" date="2020-10" db="EMBL/GenBank/DDBJ databases">
        <authorList>
            <person name="Gilroy R."/>
        </authorList>
    </citation>
    <scope>NUCLEOTIDE SEQUENCE</scope>
    <source>
        <strain evidence="8">CHK136-897</strain>
    </source>
</reference>
<evidence type="ECO:0000256" key="5">
    <source>
        <dbReference type="HAMAP-Rule" id="MF_00358"/>
    </source>
</evidence>
<dbReference type="GO" id="GO:0003735">
    <property type="term" value="F:structural constituent of ribosome"/>
    <property type="evidence" value="ECO:0007669"/>
    <property type="project" value="InterPro"/>
</dbReference>
<name>A0A9D1SMJ3_9PROT</name>
<dbReference type="Gene3D" id="1.20.5.1150">
    <property type="entry name" value="Ribosomal protein S8"/>
    <property type="match status" value="1"/>
</dbReference>
<sequence>MVKVLVRDNNVEQALRVAKRKSQKEGLYREMKERQRYEKPTTKRKRLKEEAVRNEKKRQSKQRMVFGF</sequence>
<evidence type="ECO:0000256" key="2">
    <source>
        <dbReference type="ARBA" id="ARBA00022980"/>
    </source>
</evidence>
<evidence type="ECO:0000256" key="7">
    <source>
        <dbReference type="SAM" id="MobiDB-lite"/>
    </source>
</evidence>
<dbReference type="InterPro" id="IPR038380">
    <property type="entry name" value="Ribosomal_bS21_sf"/>
</dbReference>
<gene>
    <name evidence="5 8" type="primary">rpsU</name>
    <name evidence="8" type="ORF">IAC63_00350</name>
</gene>
<comment type="caution">
    <text evidence="8">The sequence shown here is derived from an EMBL/GenBank/DDBJ whole genome shotgun (WGS) entry which is preliminary data.</text>
</comment>
<dbReference type="NCBIfam" id="TIGR00030">
    <property type="entry name" value="S21p"/>
    <property type="match status" value="1"/>
</dbReference>
<dbReference type="GO" id="GO:0005840">
    <property type="term" value="C:ribosome"/>
    <property type="evidence" value="ECO:0007669"/>
    <property type="project" value="UniProtKB-KW"/>
</dbReference>
<dbReference type="PRINTS" id="PR00976">
    <property type="entry name" value="RIBOSOMALS21"/>
</dbReference>
<comment type="similarity">
    <text evidence="1 5 6">Belongs to the bacterial ribosomal protein bS21 family.</text>
</comment>
<organism evidence="8 9">
    <name type="scientific">Candidatus Enterousia avicola</name>
    <dbReference type="NCBI Taxonomy" id="2840787"/>
    <lineage>
        <taxon>Bacteria</taxon>
        <taxon>Pseudomonadati</taxon>
        <taxon>Pseudomonadota</taxon>
        <taxon>Alphaproteobacteria</taxon>
        <taxon>Candidatus Enterousia</taxon>
    </lineage>
</organism>
<protein>
    <recommendedName>
        <fullName evidence="4 5">Small ribosomal subunit protein bS21</fullName>
    </recommendedName>
</protein>
<dbReference type="GO" id="GO:0006412">
    <property type="term" value="P:translation"/>
    <property type="evidence" value="ECO:0007669"/>
    <property type="project" value="UniProtKB-UniRule"/>
</dbReference>
<dbReference type="HAMAP" id="MF_00358">
    <property type="entry name" value="Ribosomal_bS21"/>
    <property type="match status" value="1"/>
</dbReference>
<dbReference type="GO" id="GO:1990904">
    <property type="term" value="C:ribonucleoprotein complex"/>
    <property type="evidence" value="ECO:0007669"/>
    <property type="project" value="UniProtKB-KW"/>
</dbReference>
<dbReference type="InterPro" id="IPR001911">
    <property type="entry name" value="Ribosomal_bS21"/>
</dbReference>
<evidence type="ECO:0000313" key="8">
    <source>
        <dbReference type="EMBL" id="HIU65077.1"/>
    </source>
</evidence>
<accession>A0A9D1SMJ3</accession>
<evidence type="ECO:0000256" key="4">
    <source>
        <dbReference type="ARBA" id="ARBA00035135"/>
    </source>
</evidence>
<proteinExistence type="inferred from homology"/>
<dbReference type="AlphaFoldDB" id="A0A9D1SMJ3"/>
<dbReference type="EMBL" id="DVNO01000002">
    <property type="protein sequence ID" value="HIU65077.1"/>
    <property type="molecule type" value="Genomic_DNA"/>
</dbReference>
<reference evidence="8" key="2">
    <citation type="journal article" date="2021" name="PeerJ">
        <title>Extensive microbial diversity within the chicken gut microbiome revealed by metagenomics and culture.</title>
        <authorList>
            <person name="Gilroy R."/>
            <person name="Ravi A."/>
            <person name="Getino M."/>
            <person name="Pursley I."/>
            <person name="Horton D.L."/>
            <person name="Alikhan N.F."/>
            <person name="Baker D."/>
            <person name="Gharbi K."/>
            <person name="Hall N."/>
            <person name="Watson M."/>
            <person name="Adriaenssens E.M."/>
            <person name="Foster-Nyarko E."/>
            <person name="Jarju S."/>
            <person name="Secka A."/>
            <person name="Antonio M."/>
            <person name="Oren A."/>
            <person name="Chaudhuri R.R."/>
            <person name="La Ragione R."/>
            <person name="Hildebrand F."/>
            <person name="Pallen M.J."/>
        </authorList>
    </citation>
    <scope>NUCLEOTIDE SEQUENCE</scope>
    <source>
        <strain evidence="8">CHK136-897</strain>
    </source>
</reference>